<dbReference type="GO" id="GO:0000775">
    <property type="term" value="C:chromosome, centromeric region"/>
    <property type="evidence" value="ECO:0007669"/>
    <property type="project" value="UniProtKB-SubCell"/>
</dbReference>
<comment type="subcellular location">
    <subcellularLocation>
        <location evidence="2">Chromosome</location>
        <location evidence="2">Centromere</location>
    </subcellularLocation>
    <subcellularLocation>
        <location evidence="1">Nucleus</location>
    </subcellularLocation>
</comment>
<evidence type="ECO:0000256" key="6">
    <source>
        <dbReference type="ARBA" id="ARBA00023328"/>
    </source>
</evidence>
<keyword evidence="8" id="KW-1133">Transmembrane helix</keyword>
<dbReference type="InterPro" id="IPR052011">
    <property type="entry name" value="CENP-NAC/CAD_complex"/>
</dbReference>
<dbReference type="Gene3D" id="3.10.20.720">
    <property type="match status" value="1"/>
</dbReference>
<keyword evidence="10" id="KW-1185">Reference proteome</keyword>
<evidence type="ECO:0000313" key="10">
    <source>
        <dbReference type="Proteomes" id="UP000078561"/>
    </source>
</evidence>
<keyword evidence="4" id="KW-0158">Chromosome</keyword>
<feature type="transmembrane region" description="Helical" evidence="8">
    <location>
        <begin position="95"/>
        <end position="112"/>
    </location>
</feature>
<keyword evidence="5" id="KW-0539">Nucleus</keyword>
<name>A0A163MFY6_ABSGL</name>
<dbReference type="InterPro" id="IPR007902">
    <property type="entry name" value="Chl4/mis15/CENP-N"/>
</dbReference>
<dbReference type="GO" id="GO:0034080">
    <property type="term" value="P:CENP-A containing chromatin assembly"/>
    <property type="evidence" value="ECO:0007669"/>
    <property type="project" value="InterPro"/>
</dbReference>
<dbReference type="OrthoDB" id="6585699at2759"/>
<feature type="region of interest" description="Disordered" evidence="7">
    <location>
        <begin position="380"/>
        <end position="470"/>
    </location>
</feature>
<comment type="similarity">
    <text evidence="3">Belongs to the CENP-N/CHL4 family.</text>
</comment>
<evidence type="ECO:0000256" key="7">
    <source>
        <dbReference type="SAM" id="MobiDB-lite"/>
    </source>
</evidence>
<dbReference type="PANTHER" id="PTHR46790:SF1">
    <property type="entry name" value="CENTROMERE PROTEIN N"/>
    <property type="match status" value="1"/>
</dbReference>
<evidence type="ECO:0000256" key="2">
    <source>
        <dbReference type="ARBA" id="ARBA00004584"/>
    </source>
</evidence>
<dbReference type="STRING" id="4829.A0A163MFY6"/>
<dbReference type="PANTHER" id="PTHR46790">
    <property type="entry name" value="CENTROMERE PROTEIN N"/>
    <property type="match status" value="1"/>
</dbReference>
<dbReference type="GO" id="GO:0005654">
    <property type="term" value="C:nucleoplasm"/>
    <property type="evidence" value="ECO:0007669"/>
    <property type="project" value="TreeGrafter"/>
</dbReference>
<dbReference type="Proteomes" id="UP000078561">
    <property type="component" value="Unassembled WGS sequence"/>
</dbReference>
<keyword evidence="8" id="KW-0472">Membrane</keyword>
<gene>
    <name evidence="9" type="primary">ABSGL_10455.1 scaffold 12026</name>
</gene>
<evidence type="ECO:0000256" key="5">
    <source>
        <dbReference type="ARBA" id="ARBA00023242"/>
    </source>
</evidence>
<dbReference type="EMBL" id="LT554414">
    <property type="protein sequence ID" value="SAM04589.1"/>
    <property type="molecule type" value="Genomic_DNA"/>
</dbReference>
<proteinExistence type="inferred from homology"/>
<evidence type="ECO:0000313" key="9">
    <source>
        <dbReference type="EMBL" id="SAM04589.1"/>
    </source>
</evidence>
<dbReference type="GO" id="GO:0007059">
    <property type="term" value="P:chromosome segregation"/>
    <property type="evidence" value="ECO:0007669"/>
    <property type="project" value="InterPro"/>
</dbReference>
<keyword evidence="8" id="KW-0812">Transmembrane</keyword>
<feature type="region of interest" description="Disordered" evidence="7">
    <location>
        <begin position="267"/>
        <end position="318"/>
    </location>
</feature>
<reference evidence="9" key="1">
    <citation type="submission" date="2016-04" db="EMBL/GenBank/DDBJ databases">
        <authorList>
            <person name="Evans L.H."/>
            <person name="Alamgir A."/>
            <person name="Owens N."/>
            <person name="Weber N.D."/>
            <person name="Virtaneva K."/>
            <person name="Barbian K."/>
            <person name="Babar A."/>
            <person name="Rosenke K."/>
        </authorList>
    </citation>
    <scope>NUCLEOTIDE SEQUENCE [LARGE SCALE GENOMIC DNA]</scope>
    <source>
        <strain evidence="9">CBS 101.48</strain>
    </source>
</reference>
<keyword evidence="6" id="KW-0137">Centromere</keyword>
<protein>
    <submittedName>
        <fullName evidence="9">Uncharacterized protein</fullName>
    </submittedName>
</protein>
<evidence type="ECO:0000256" key="4">
    <source>
        <dbReference type="ARBA" id="ARBA00022454"/>
    </source>
</evidence>
<feature type="compositionally biased region" description="Basic and acidic residues" evidence="7">
    <location>
        <begin position="389"/>
        <end position="403"/>
    </location>
</feature>
<evidence type="ECO:0000256" key="3">
    <source>
        <dbReference type="ARBA" id="ARBA00005566"/>
    </source>
</evidence>
<evidence type="ECO:0000256" key="1">
    <source>
        <dbReference type="ARBA" id="ARBA00004123"/>
    </source>
</evidence>
<accession>A0A163MFY6</accession>
<dbReference type="Pfam" id="PF05238">
    <property type="entry name" value="CENP-N"/>
    <property type="match status" value="1"/>
</dbReference>
<organism evidence="9">
    <name type="scientific">Absidia glauca</name>
    <name type="common">Pin mould</name>
    <dbReference type="NCBI Taxonomy" id="4829"/>
    <lineage>
        <taxon>Eukaryota</taxon>
        <taxon>Fungi</taxon>
        <taxon>Fungi incertae sedis</taxon>
        <taxon>Mucoromycota</taxon>
        <taxon>Mucoromycotina</taxon>
        <taxon>Mucoromycetes</taxon>
        <taxon>Mucorales</taxon>
        <taxon>Cunninghamellaceae</taxon>
        <taxon>Absidia</taxon>
    </lineage>
</organism>
<dbReference type="InParanoid" id="A0A163MFY6"/>
<feature type="compositionally biased region" description="Low complexity" evidence="7">
    <location>
        <begin position="280"/>
        <end position="294"/>
    </location>
</feature>
<feature type="compositionally biased region" description="Acidic residues" evidence="7">
    <location>
        <begin position="431"/>
        <end position="458"/>
    </location>
</feature>
<evidence type="ECO:0000256" key="8">
    <source>
        <dbReference type="SAM" id="Phobius"/>
    </source>
</evidence>
<sequence length="534" mass="60601">MDTYTKEDLEVRPWNQAQTIIWNGIALPDARRIIRSWLQIPVLRPQNPSVTWDDYEDLGLVRIKARVTELDWPEGLRMVQYSELETAGTRKPFTGVWQINLFLVCVYIAFLARKKKRNWLTLKLIASEEKDMDLSFSRSAVRQKLQDYLSTFFKCHVYGFKPLDSSISFYRILVFDKGATQAPSNRHIILIHYNHTEYFLLSGPEQNRTFVEQAIVAVFGAADIKQQPLSSNSLDALGKIIINRASLGVFGQFRYLQRDPLHNPLNFGRLSSPATPVIPDTNSSGNDNDTANNDDSSDDEHDHQPAMPPPEGDGAATYHYPKFTFVTTREQKRRIIPIQQDKMNQRYDDVERVFGNYPLDGLDSLTLKLEMSVEPVLSDHGIQISTDDTTDKAEEPKEAKDDDPIGDFFLGAPTSPKKKKASMDNFFNDDTMVDGLDESDKEASDNEEDDKEDSDNDESPFVWRDENDDPDTLTMKISLEGQNVMAGLRDLALHGYIDPPYPSWMTELVASGASLAYIKKDSLYLDVESSSKNG</sequence>
<dbReference type="AlphaFoldDB" id="A0A163MFY6"/>